<keyword evidence="1" id="KW-0812">Transmembrane</keyword>
<evidence type="ECO:0000313" key="3">
    <source>
        <dbReference type="Proteomes" id="UP001314903"/>
    </source>
</evidence>
<keyword evidence="1" id="KW-1133">Transmembrane helix</keyword>
<comment type="caution">
    <text evidence="2">The sequence shown here is derived from an EMBL/GenBank/DDBJ whole genome shotgun (WGS) entry which is preliminary data.</text>
</comment>
<dbReference type="EMBL" id="JAGGLI010000009">
    <property type="protein sequence ID" value="MBP2027246.1"/>
    <property type="molecule type" value="Genomic_DNA"/>
</dbReference>
<keyword evidence="3" id="KW-1185">Reference proteome</keyword>
<proteinExistence type="predicted"/>
<feature type="transmembrane region" description="Helical" evidence="1">
    <location>
        <begin position="36"/>
        <end position="58"/>
    </location>
</feature>
<dbReference type="Proteomes" id="UP001314903">
    <property type="component" value="Unassembled WGS sequence"/>
</dbReference>
<accession>A0ABS4KJ45</accession>
<dbReference type="RefSeq" id="WP_209660143.1">
    <property type="nucleotide sequence ID" value="NZ_JAGGLI010000009.1"/>
</dbReference>
<protein>
    <submittedName>
        <fullName evidence="2">Uncharacterized protein</fullName>
    </submittedName>
</protein>
<organism evidence="2 3">
    <name type="scientific">Acetoanaerobium pronyense</name>
    <dbReference type="NCBI Taxonomy" id="1482736"/>
    <lineage>
        <taxon>Bacteria</taxon>
        <taxon>Bacillati</taxon>
        <taxon>Bacillota</taxon>
        <taxon>Clostridia</taxon>
        <taxon>Peptostreptococcales</taxon>
        <taxon>Filifactoraceae</taxon>
        <taxon>Acetoanaerobium</taxon>
    </lineage>
</organism>
<gene>
    <name evidence="2" type="ORF">J2Z35_001040</name>
</gene>
<sequence>MRLENRTERKKVHRKDRKTVVLNNERKNSSKKKKSLSLSRVFILSSMAFIFLSLGLIANMDIIGRGAYADIILEEDMLFTSPESFLEKYEDTLTKINENILYDKGIKEIVGDDSNEITYVQESTKLTNSVIGIYRGENEQIDKVAVIGIYNEDNKNFPLGFKENVITLMSTVLEKSFEEIQMILFDENIVAESGGIILESAIFEYENKEFVFLIEGHNFFFTIEEKKPLVKNK</sequence>
<name>A0ABS4KJ45_9FIRM</name>
<evidence type="ECO:0000313" key="2">
    <source>
        <dbReference type="EMBL" id="MBP2027246.1"/>
    </source>
</evidence>
<reference evidence="2 3" key="1">
    <citation type="submission" date="2021-03" db="EMBL/GenBank/DDBJ databases">
        <title>Genomic Encyclopedia of Type Strains, Phase IV (KMG-IV): sequencing the most valuable type-strain genomes for metagenomic binning, comparative biology and taxonomic classification.</title>
        <authorList>
            <person name="Goeker M."/>
        </authorList>
    </citation>
    <scope>NUCLEOTIDE SEQUENCE [LARGE SCALE GENOMIC DNA]</scope>
    <source>
        <strain evidence="2 3">DSM 27512</strain>
    </source>
</reference>
<keyword evidence="1" id="KW-0472">Membrane</keyword>
<evidence type="ECO:0000256" key="1">
    <source>
        <dbReference type="SAM" id="Phobius"/>
    </source>
</evidence>